<keyword evidence="1" id="KW-0812">Transmembrane</keyword>
<dbReference type="InterPro" id="IPR019692">
    <property type="entry name" value="CFP-6_PH"/>
</dbReference>
<proteinExistence type="predicted"/>
<feature type="domain" description="Low molecular weight protein antigen 6 PH" evidence="2">
    <location>
        <begin position="85"/>
        <end position="154"/>
    </location>
</feature>
<dbReference type="InParanoid" id="A0A7L4YHL0"/>
<name>A0A7L4YHL0_9ACTN</name>
<evidence type="ECO:0000313" key="4">
    <source>
        <dbReference type="Proteomes" id="UP000463857"/>
    </source>
</evidence>
<keyword evidence="1" id="KW-0472">Membrane</keyword>
<evidence type="ECO:0000256" key="1">
    <source>
        <dbReference type="SAM" id="Phobius"/>
    </source>
</evidence>
<dbReference type="AlphaFoldDB" id="A0A7L4YHL0"/>
<dbReference type="Pfam" id="PF10756">
    <property type="entry name" value="bPH_6"/>
    <property type="match status" value="1"/>
</dbReference>
<dbReference type="EMBL" id="CP047156">
    <property type="protein sequence ID" value="QHB98975.1"/>
    <property type="molecule type" value="Genomic_DNA"/>
</dbReference>
<dbReference type="Proteomes" id="UP000463857">
    <property type="component" value="Chromosome"/>
</dbReference>
<sequence>MNKREPDLPYDALAEPDPGELELIAKPKKLMRRAIFAATLIALTFILMGVFLQQSEAGIAFGTFDQVAIGGVGLFLAAACLLLTRPRVWANASYIRVRNVFSTKTLPWGVIRDVGVTEGSSWGLLDLQDDDQLSMLGLQVGDGQYAVAAMRRLRVLHAASSTSKGTDEQS</sequence>
<evidence type="ECO:0000313" key="3">
    <source>
        <dbReference type="EMBL" id="QHB98975.1"/>
    </source>
</evidence>
<keyword evidence="4" id="KW-1185">Reference proteome</keyword>
<protein>
    <submittedName>
        <fullName evidence="3">PH domain-containing protein</fullName>
    </submittedName>
</protein>
<gene>
    <name evidence="3" type="ORF">EK0264_00790</name>
</gene>
<accession>A0A7L4YHL0</accession>
<reference evidence="3 4" key="1">
    <citation type="journal article" date="2018" name="Int. J. Syst. Evol. Microbiol.">
        <title>Epidermidibacterium keratini gen. nov., sp. nov., a member of the family Sporichthyaceae, isolated from keratin epidermis.</title>
        <authorList>
            <person name="Lee D.G."/>
            <person name="Trujillo M.E."/>
            <person name="Kang S."/>
            <person name="Nam J.J."/>
            <person name="Kim Y.J."/>
        </authorList>
    </citation>
    <scope>NUCLEOTIDE SEQUENCE [LARGE SCALE GENOMIC DNA]</scope>
    <source>
        <strain evidence="3 4">EPI-7</strain>
    </source>
</reference>
<dbReference type="KEGG" id="eke:EK0264_00790"/>
<dbReference type="RefSeq" id="WP_159542002.1">
    <property type="nucleotide sequence ID" value="NZ_CP047156.1"/>
</dbReference>
<feature type="transmembrane region" description="Helical" evidence="1">
    <location>
        <begin position="58"/>
        <end position="83"/>
    </location>
</feature>
<feature type="transmembrane region" description="Helical" evidence="1">
    <location>
        <begin position="34"/>
        <end position="52"/>
    </location>
</feature>
<evidence type="ECO:0000259" key="2">
    <source>
        <dbReference type="Pfam" id="PF10756"/>
    </source>
</evidence>
<organism evidence="3 4">
    <name type="scientific">Epidermidibacterium keratini</name>
    <dbReference type="NCBI Taxonomy" id="1891644"/>
    <lineage>
        <taxon>Bacteria</taxon>
        <taxon>Bacillati</taxon>
        <taxon>Actinomycetota</taxon>
        <taxon>Actinomycetes</taxon>
        <taxon>Sporichthyales</taxon>
        <taxon>Sporichthyaceae</taxon>
        <taxon>Epidermidibacterium</taxon>
    </lineage>
</organism>
<keyword evidence="1" id="KW-1133">Transmembrane helix</keyword>
<dbReference type="OrthoDB" id="5191452at2"/>